<keyword evidence="1" id="KW-0694">RNA-binding</keyword>
<dbReference type="InterPro" id="IPR001890">
    <property type="entry name" value="RNA-binding_CRM"/>
</dbReference>
<sequence>MATLPRHLFNPFSLRPLSPSHKLIIIQALPHQFIIPPPPSLLSIKPFNQSLPPQHQTRLFSSSPPRIHPLDSDDVVDSESPVRGSHKQTIQLTVKEKKELVSYAHSLGKKLKSQQVGKGGVTPSVAAAFVENLECNELLKDPFLASKATWDMICSLNNSSISRRAFGRVLVTKVENRVRDTNEEEIKVHGSCPGELEGVIKELEESTGSVAVGQIGRTVILYRPSLRGGGVAESI</sequence>
<dbReference type="EMBL" id="JAUJYO010000015">
    <property type="protein sequence ID" value="KAK1297119.1"/>
    <property type="molecule type" value="Genomic_DNA"/>
</dbReference>
<gene>
    <name evidence="3" type="ORF">QJS10_CPB15g00595</name>
</gene>
<feature type="domain" description="CRM" evidence="2">
    <location>
        <begin position="92"/>
        <end position="223"/>
    </location>
</feature>
<evidence type="ECO:0000259" key="2">
    <source>
        <dbReference type="SMART" id="SM01103"/>
    </source>
</evidence>
<dbReference type="Gene3D" id="3.30.110.60">
    <property type="entry name" value="YhbY-like"/>
    <property type="match status" value="1"/>
</dbReference>
<name>A0AAV9D892_ACOCL</name>
<dbReference type="Proteomes" id="UP001180020">
    <property type="component" value="Unassembled WGS sequence"/>
</dbReference>
<evidence type="ECO:0000256" key="1">
    <source>
        <dbReference type="ARBA" id="ARBA00022884"/>
    </source>
</evidence>
<evidence type="ECO:0000313" key="4">
    <source>
        <dbReference type="Proteomes" id="UP001180020"/>
    </source>
</evidence>
<proteinExistence type="predicted"/>
<dbReference type="InterPro" id="IPR035920">
    <property type="entry name" value="YhbY-like_sf"/>
</dbReference>
<comment type="caution">
    <text evidence="3">The sequence shown here is derived from an EMBL/GenBank/DDBJ whole genome shotgun (WGS) entry which is preliminary data.</text>
</comment>
<dbReference type="SMART" id="SM01103">
    <property type="entry name" value="CRS1_YhbY"/>
    <property type="match status" value="1"/>
</dbReference>
<organism evidence="3 4">
    <name type="scientific">Acorus calamus</name>
    <name type="common">Sweet flag</name>
    <dbReference type="NCBI Taxonomy" id="4465"/>
    <lineage>
        <taxon>Eukaryota</taxon>
        <taxon>Viridiplantae</taxon>
        <taxon>Streptophyta</taxon>
        <taxon>Embryophyta</taxon>
        <taxon>Tracheophyta</taxon>
        <taxon>Spermatophyta</taxon>
        <taxon>Magnoliopsida</taxon>
        <taxon>Liliopsida</taxon>
        <taxon>Acoraceae</taxon>
        <taxon>Acorus</taxon>
    </lineage>
</organism>
<dbReference type="GO" id="GO:0009507">
    <property type="term" value="C:chloroplast"/>
    <property type="evidence" value="ECO:0007669"/>
    <property type="project" value="TreeGrafter"/>
</dbReference>
<dbReference type="GO" id="GO:0003723">
    <property type="term" value="F:RNA binding"/>
    <property type="evidence" value="ECO:0007669"/>
    <property type="project" value="UniProtKB-KW"/>
</dbReference>
<dbReference type="PANTHER" id="PTHR47714">
    <property type="entry name" value="CRS1/YHBY DOMAIN CONTAINING PROTEIN, EXPRESSED"/>
    <property type="match status" value="1"/>
</dbReference>
<reference evidence="3" key="2">
    <citation type="submission" date="2023-06" db="EMBL/GenBank/DDBJ databases">
        <authorList>
            <person name="Ma L."/>
            <person name="Liu K.-W."/>
            <person name="Li Z."/>
            <person name="Hsiao Y.-Y."/>
            <person name="Qi Y."/>
            <person name="Fu T."/>
            <person name="Tang G."/>
            <person name="Zhang D."/>
            <person name="Sun W.-H."/>
            <person name="Liu D.-K."/>
            <person name="Li Y."/>
            <person name="Chen G.-Z."/>
            <person name="Liu X.-D."/>
            <person name="Liao X.-Y."/>
            <person name="Jiang Y.-T."/>
            <person name="Yu X."/>
            <person name="Hao Y."/>
            <person name="Huang J."/>
            <person name="Zhao X.-W."/>
            <person name="Ke S."/>
            <person name="Chen Y.-Y."/>
            <person name="Wu W.-L."/>
            <person name="Hsu J.-L."/>
            <person name="Lin Y.-F."/>
            <person name="Huang M.-D."/>
            <person name="Li C.-Y."/>
            <person name="Huang L."/>
            <person name="Wang Z.-W."/>
            <person name="Zhao X."/>
            <person name="Zhong W.-Y."/>
            <person name="Peng D.-H."/>
            <person name="Ahmad S."/>
            <person name="Lan S."/>
            <person name="Zhang J.-S."/>
            <person name="Tsai W.-C."/>
            <person name="Van De Peer Y."/>
            <person name="Liu Z.-J."/>
        </authorList>
    </citation>
    <scope>NUCLEOTIDE SEQUENCE</scope>
    <source>
        <strain evidence="3">CP</strain>
        <tissue evidence="3">Leaves</tissue>
    </source>
</reference>
<dbReference type="SUPFAM" id="SSF75471">
    <property type="entry name" value="YhbY-like"/>
    <property type="match status" value="2"/>
</dbReference>
<evidence type="ECO:0000313" key="3">
    <source>
        <dbReference type="EMBL" id="KAK1297119.1"/>
    </source>
</evidence>
<dbReference type="Pfam" id="PF01985">
    <property type="entry name" value="CRS1_YhbY"/>
    <property type="match status" value="1"/>
</dbReference>
<accession>A0AAV9D892</accession>
<protein>
    <recommendedName>
        <fullName evidence="2">CRM domain-containing protein</fullName>
    </recommendedName>
</protein>
<dbReference type="AlphaFoldDB" id="A0AAV9D892"/>
<dbReference type="PANTHER" id="PTHR47714:SF1">
    <property type="entry name" value="RNA-BINDING CRS1 _ YHBY (CRM) DOMAIN PROTEIN"/>
    <property type="match status" value="1"/>
</dbReference>
<reference evidence="3" key="1">
    <citation type="journal article" date="2023" name="Nat. Commun.">
        <title>Diploid and tetraploid genomes of Acorus and the evolution of monocots.</title>
        <authorList>
            <person name="Ma L."/>
            <person name="Liu K.W."/>
            <person name="Li Z."/>
            <person name="Hsiao Y.Y."/>
            <person name="Qi Y."/>
            <person name="Fu T."/>
            <person name="Tang G.D."/>
            <person name="Zhang D."/>
            <person name="Sun W.H."/>
            <person name="Liu D.K."/>
            <person name="Li Y."/>
            <person name="Chen G.Z."/>
            <person name="Liu X.D."/>
            <person name="Liao X.Y."/>
            <person name="Jiang Y.T."/>
            <person name="Yu X."/>
            <person name="Hao Y."/>
            <person name="Huang J."/>
            <person name="Zhao X.W."/>
            <person name="Ke S."/>
            <person name="Chen Y.Y."/>
            <person name="Wu W.L."/>
            <person name="Hsu J.L."/>
            <person name="Lin Y.F."/>
            <person name="Huang M.D."/>
            <person name="Li C.Y."/>
            <person name="Huang L."/>
            <person name="Wang Z.W."/>
            <person name="Zhao X."/>
            <person name="Zhong W.Y."/>
            <person name="Peng D.H."/>
            <person name="Ahmad S."/>
            <person name="Lan S."/>
            <person name="Zhang J.S."/>
            <person name="Tsai W.C."/>
            <person name="Van de Peer Y."/>
            <person name="Liu Z.J."/>
        </authorList>
    </citation>
    <scope>NUCLEOTIDE SEQUENCE</scope>
    <source>
        <strain evidence="3">CP</strain>
    </source>
</reference>
<keyword evidence="4" id="KW-1185">Reference proteome</keyword>